<dbReference type="RefSeq" id="WP_012900171.1">
    <property type="nucleotide sequence ID" value="NC_013665.1"/>
</dbReference>
<feature type="transmembrane region" description="Helical" evidence="1">
    <location>
        <begin position="134"/>
        <end position="161"/>
    </location>
</feature>
<dbReference type="eggNOG" id="arCOG10683">
    <property type="taxonomic scope" value="Archaea"/>
</dbReference>
<feature type="transmembrane region" description="Helical" evidence="1">
    <location>
        <begin position="48"/>
        <end position="68"/>
    </location>
</feature>
<evidence type="ECO:0000313" key="3">
    <source>
        <dbReference type="Proteomes" id="UP000001882"/>
    </source>
</evidence>
<sequence length="229" mass="25726">MKTKIIVDPSAIELTNNDIVPPWEKKWLDYGQDLIKNSPELMDSMAKYLISIITTVTGIYTAALAFVSIDEKTFTFPGNIALLLPYIVFLISIYFCINVLNPRLLNFKSDDIPGIKKSYTYIAHYKFNMLKCSVFMFVLAILSVAVLVVFLPFIASAIASFNAQTTMVQFSVPSNNMTAFNDMGFAFEENTHITKAVELKDDTGTFYEVKLNGKKVIFNKDVVTAAIYT</sequence>
<keyword evidence="1" id="KW-0812">Transmembrane</keyword>
<keyword evidence="3" id="KW-1185">Reference proteome</keyword>
<evidence type="ECO:0000256" key="1">
    <source>
        <dbReference type="SAM" id="Phobius"/>
    </source>
</evidence>
<keyword evidence="1" id="KW-0472">Membrane</keyword>
<dbReference type="AlphaFoldDB" id="D1YYH0"/>
<name>D1YYH0_METPS</name>
<organism evidence="2 3">
    <name type="scientific">Methanocella paludicola (strain DSM 17711 / JCM 13418 / NBRC 101707 / SANAE)</name>
    <dbReference type="NCBI Taxonomy" id="304371"/>
    <lineage>
        <taxon>Archaea</taxon>
        <taxon>Methanobacteriati</taxon>
        <taxon>Methanobacteriota</taxon>
        <taxon>Stenosarchaea group</taxon>
        <taxon>Methanomicrobia</taxon>
        <taxon>Methanocellales</taxon>
        <taxon>Methanocellaceae</taxon>
        <taxon>Methanocella</taxon>
    </lineage>
</organism>
<dbReference type="EMBL" id="AP011532">
    <property type="protein sequence ID" value="BAI61492.1"/>
    <property type="molecule type" value="Genomic_DNA"/>
</dbReference>
<feature type="transmembrane region" description="Helical" evidence="1">
    <location>
        <begin position="80"/>
        <end position="100"/>
    </location>
</feature>
<dbReference type="InParanoid" id="D1YYH0"/>
<dbReference type="KEGG" id="mpd:MCP_1420"/>
<dbReference type="GeneID" id="8681377"/>
<reference evidence="2 3" key="2">
    <citation type="journal article" date="2008" name="Int. J. Syst. Evol. Microbiol.">
        <title>Methanocella paludicola gen. nov., sp. nov., a methane-producing archaeon, the first isolate of the lineage 'Rice Cluster I', and proposal of the new archaeal order Methanocellales ord. nov.</title>
        <authorList>
            <person name="Sakai S."/>
            <person name="Imachi H."/>
            <person name="Hanada S."/>
            <person name="Ohashi A."/>
            <person name="Harada H."/>
            <person name="Kamagata Y."/>
        </authorList>
    </citation>
    <scope>NUCLEOTIDE SEQUENCE [LARGE SCALE GENOMIC DNA]</scope>
    <source>
        <strain evidence="3">DSM 17711 / JCM 13418 / NBRC 101707 / SANAE</strain>
    </source>
</reference>
<evidence type="ECO:0000313" key="2">
    <source>
        <dbReference type="EMBL" id="BAI61492.1"/>
    </source>
</evidence>
<reference evidence="2 3" key="1">
    <citation type="journal article" date="2007" name="Appl. Environ. Microbiol.">
        <title>Isolation of key methanogens for global methane emission from rice paddy fields: a novel isolate affiliated with the clone cluster rice cluster I.</title>
        <authorList>
            <person name="Sakai S."/>
            <person name="Imachi H."/>
            <person name="Sekiguchi Y."/>
            <person name="Ohashi A."/>
            <person name="Harada H."/>
            <person name="Kamagata Y."/>
        </authorList>
    </citation>
    <scope>NUCLEOTIDE SEQUENCE [LARGE SCALE GENOMIC DNA]</scope>
    <source>
        <strain evidence="3">DSM 17711 / JCM 13418 / NBRC 101707 / SANAE</strain>
    </source>
</reference>
<reference evidence="3" key="3">
    <citation type="journal article" date="2011" name="PLoS ONE">
        <title>Genome sequence of a mesophilic hydrogenotrophic methanogen Methanocella paludicola, the first cultivated representative of the order Methanocellales.</title>
        <authorList>
            <person name="Sakai S."/>
            <person name="Takaki Y."/>
            <person name="Shimamura S."/>
            <person name="Sekine M."/>
            <person name="Tajima T."/>
            <person name="Kosugi H."/>
            <person name="Ichikawa N."/>
            <person name="Tasumi E."/>
            <person name="Hiraki A.T."/>
            <person name="Shimizu A."/>
            <person name="Kato Y."/>
            <person name="Nishiko R."/>
            <person name="Mori K."/>
            <person name="Fujita N."/>
            <person name="Imachi H."/>
            <person name="Takai K."/>
        </authorList>
    </citation>
    <scope>NUCLEOTIDE SEQUENCE [LARGE SCALE GENOMIC DNA]</scope>
    <source>
        <strain evidence="3">DSM 17711 / JCM 13418 / NBRC 101707 / SANAE</strain>
    </source>
</reference>
<dbReference type="Proteomes" id="UP000001882">
    <property type="component" value="Chromosome"/>
</dbReference>
<proteinExistence type="predicted"/>
<accession>D1YYH0</accession>
<protein>
    <submittedName>
        <fullName evidence="2">Uncharacterized protein</fullName>
    </submittedName>
</protein>
<gene>
    <name evidence="2" type="ordered locus">MCP_1420</name>
</gene>
<dbReference type="STRING" id="304371.MCP_1420"/>
<keyword evidence="1" id="KW-1133">Transmembrane helix</keyword>